<comment type="caution">
    <text evidence="1">The sequence shown here is derived from an EMBL/GenBank/DDBJ whole genome shotgun (WGS) entry which is preliminary data.</text>
</comment>
<keyword evidence="2" id="KW-1185">Reference proteome</keyword>
<reference evidence="1 2" key="1">
    <citation type="journal article" date="2019" name="Sci. Rep.">
        <title>Orb-weaving spider Araneus ventricosus genome elucidates the spidroin gene catalogue.</title>
        <authorList>
            <person name="Kono N."/>
            <person name="Nakamura H."/>
            <person name="Ohtoshi R."/>
            <person name="Moran D.A.P."/>
            <person name="Shinohara A."/>
            <person name="Yoshida Y."/>
            <person name="Fujiwara M."/>
            <person name="Mori M."/>
            <person name="Tomita M."/>
            <person name="Arakawa K."/>
        </authorList>
    </citation>
    <scope>NUCLEOTIDE SEQUENCE [LARGE SCALE GENOMIC DNA]</scope>
</reference>
<name>A0A4Y2FZP7_ARAVE</name>
<gene>
    <name evidence="1" type="ORF">AVEN_211960_1</name>
</gene>
<evidence type="ECO:0000313" key="2">
    <source>
        <dbReference type="Proteomes" id="UP000499080"/>
    </source>
</evidence>
<dbReference type="Proteomes" id="UP000499080">
    <property type="component" value="Unassembled WGS sequence"/>
</dbReference>
<protein>
    <submittedName>
        <fullName evidence="1">Uncharacterized protein</fullName>
    </submittedName>
</protein>
<accession>A0A4Y2FZP7</accession>
<organism evidence="1 2">
    <name type="scientific">Araneus ventricosus</name>
    <name type="common">Orbweaver spider</name>
    <name type="synonym">Epeira ventricosa</name>
    <dbReference type="NCBI Taxonomy" id="182803"/>
    <lineage>
        <taxon>Eukaryota</taxon>
        <taxon>Metazoa</taxon>
        <taxon>Ecdysozoa</taxon>
        <taxon>Arthropoda</taxon>
        <taxon>Chelicerata</taxon>
        <taxon>Arachnida</taxon>
        <taxon>Araneae</taxon>
        <taxon>Araneomorphae</taxon>
        <taxon>Entelegynae</taxon>
        <taxon>Araneoidea</taxon>
        <taxon>Araneidae</taxon>
        <taxon>Araneus</taxon>
    </lineage>
</organism>
<dbReference type="EMBL" id="BGPR01001116">
    <property type="protein sequence ID" value="GBM45889.1"/>
    <property type="molecule type" value="Genomic_DNA"/>
</dbReference>
<evidence type="ECO:0000313" key="1">
    <source>
        <dbReference type="EMBL" id="GBM45889.1"/>
    </source>
</evidence>
<proteinExistence type="predicted"/>
<dbReference type="AlphaFoldDB" id="A0A4Y2FZP7"/>
<sequence>MLLGIAFIIGFRNTPIEAGHSCTFAASTCCRTLRRCSYISVLGVTSCIVKSVGVSFHQGTTAVPFLFQPARNVLGLLFLLGQLPRRTDNWYADRKKTLLMKKRL</sequence>